<evidence type="ECO:0000256" key="2">
    <source>
        <dbReference type="ARBA" id="ARBA00009233"/>
    </source>
</evidence>
<evidence type="ECO:0000256" key="1">
    <source>
        <dbReference type="ARBA" id="ARBA00005189"/>
    </source>
</evidence>
<evidence type="ECO:0000256" key="4">
    <source>
        <dbReference type="ARBA" id="ARBA00022832"/>
    </source>
</evidence>
<dbReference type="GO" id="GO:0006633">
    <property type="term" value="P:fatty acid biosynthetic process"/>
    <property type="evidence" value="ECO:0007669"/>
    <property type="project" value="UniProtKB-KW"/>
</dbReference>
<dbReference type="Gene3D" id="1.10.8.400">
    <property type="entry name" value="Enoyl acyl carrier protein reductase"/>
    <property type="match status" value="1"/>
</dbReference>
<accession>A0AAD2PVS6</accession>
<evidence type="ECO:0000313" key="8">
    <source>
        <dbReference type="EMBL" id="CAJ1957138.1"/>
    </source>
</evidence>
<dbReference type="AlphaFoldDB" id="A0AAD2PVS6"/>
<evidence type="ECO:0000256" key="6">
    <source>
        <dbReference type="ARBA" id="ARBA00023098"/>
    </source>
</evidence>
<keyword evidence="6" id="KW-0443">Lipid metabolism</keyword>
<comment type="caution">
    <text evidence="8">The sequence shown here is derived from an EMBL/GenBank/DDBJ whole genome shotgun (WGS) entry which is preliminary data.</text>
</comment>
<keyword evidence="4" id="KW-0276">Fatty acid metabolism</keyword>
<dbReference type="InterPro" id="IPR014358">
    <property type="entry name" value="Enoyl-ACP_Rdtase_NADH"/>
</dbReference>
<dbReference type="EMBL" id="CAKOGP040001936">
    <property type="protein sequence ID" value="CAJ1957138.1"/>
    <property type="molecule type" value="Genomic_DNA"/>
</dbReference>
<reference evidence="8" key="1">
    <citation type="submission" date="2023-08" db="EMBL/GenBank/DDBJ databases">
        <authorList>
            <person name="Audoor S."/>
            <person name="Bilcke G."/>
        </authorList>
    </citation>
    <scope>NUCLEOTIDE SEQUENCE</scope>
</reference>
<dbReference type="Pfam" id="PF13561">
    <property type="entry name" value="adh_short_C2"/>
    <property type="match status" value="1"/>
</dbReference>
<organism evidence="8 9">
    <name type="scientific">Cylindrotheca closterium</name>
    <dbReference type="NCBI Taxonomy" id="2856"/>
    <lineage>
        <taxon>Eukaryota</taxon>
        <taxon>Sar</taxon>
        <taxon>Stramenopiles</taxon>
        <taxon>Ochrophyta</taxon>
        <taxon>Bacillariophyta</taxon>
        <taxon>Bacillariophyceae</taxon>
        <taxon>Bacillariophycidae</taxon>
        <taxon>Bacillariales</taxon>
        <taxon>Bacillariaceae</taxon>
        <taxon>Cylindrotheca</taxon>
    </lineage>
</organism>
<evidence type="ECO:0000313" key="9">
    <source>
        <dbReference type="Proteomes" id="UP001295423"/>
    </source>
</evidence>
<gene>
    <name evidence="8" type="ORF">CYCCA115_LOCUS16565</name>
</gene>
<dbReference type="InterPro" id="IPR002347">
    <property type="entry name" value="SDR_fam"/>
</dbReference>
<dbReference type="PANTHER" id="PTHR43159:SF2">
    <property type="entry name" value="ENOYL-[ACYL-CARRIER-PROTEIN] REDUCTASE [NADH], CHLOROPLASTIC"/>
    <property type="match status" value="1"/>
</dbReference>
<dbReference type="PANTHER" id="PTHR43159">
    <property type="entry name" value="ENOYL-[ACYL-CARRIER-PROTEIN] REDUCTASE"/>
    <property type="match status" value="1"/>
</dbReference>
<proteinExistence type="inferred from homology"/>
<dbReference type="Gene3D" id="3.40.50.720">
    <property type="entry name" value="NAD(P)-binding Rossmann-like Domain"/>
    <property type="match status" value="1"/>
</dbReference>
<dbReference type="SUPFAM" id="SSF51735">
    <property type="entry name" value="NAD(P)-binding Rossmann-fold domains"/>
    <property type="match status" value="1"/>
</dbReference>
<evidence type="ECO:0008006" key="10">
    <source>
        <dbReference type="Google" id="ProtNLM"/>
    </source>
</evidence>
<keyword evidence="7" id="KW-0275">Fatty acid biosynthesis</keyword>
<dbReference type="PIRSF" id="PIRSF000094">
    <property type="entry name" value="Enoyl-ACP_rdct"/>
    <property type="match status" value="1"/>
</dbReference>
<keyword evidence="9" id="KW-1185">Reference proteome</keyword>
<evidence type="ECO:0000256" key="7">
    <source>
        <dbReference type="ARBA" id="ARBA00023160"/>
    </source>
</evidence>
<dbReference type="GO" id="GO:0004318">
    <property type="term" value="F:enoyl-[acyl-carrier-protein] reductase (NADH) activity"/>
    <property type="evidence" value="ECO:0007669"/>
    <property type="project" value="InterPro"/>
</dbReference>
<dbReference type="Proteomes" id="UP001295423">
    <property type="component" value="Unassembled WGS sequence"/>
</dbReference>
<keyword evidence="5" id="KW-0560">Oxidoreductase</keyword>
<name>A0AAD2PVS6_9STRA</name>
<evidence type="ECO:0000256" key="5">
    <source>
        <dbReference type="ARBA" id="ARBA00023002"/>
    </source>
</evidence>
<keyword evidence="3" id="KW-0444">Lipid biosynthesis</keyword>
<evidence type="ECO:0000256" key="3">
    <source>
        <dbReference type="ARBA" id="ARBA00022516"/>
    </source>
</evidence>
<comment type="similarity">
    <text evidence="2">Belongs to the short-chain dehydrogenases/reductases (SDR) family. FabI subfamily.</text>
</comment>
<comment type="pathway">
    <text evidence="1">Lipid metabolism.</text>
</comment>
<dbReference type="InterPro" id="IPR036291">
    <property type="entry name" value="NAD(P)-bd_dom_sf"/>
</dbReference>
<sequence length="270" mass="28208">MSPPRTALIMGVSNHRSIAWGITKSFLEKGWQVVLTYQTDAIQSKVETSLIPKVGGGRDGNNVLGGFACDVSSQQTMETTLTLQLADLLKDRPLDAIVHSLAHAPNLKLPLLETSMEDFTKAHEISAYSLIGVARATQPFLSTANSSITALSYLGAVRAIPGYHSMGPAKASLEAVVRGLALEMAVTQTRVNAVSAGPIATLSAKGGIANFNTMLEDVNQRAPLGNVTQEQVASTVEFLASEGGTGITGQTIYVDGGYSIVGGPASPSLP</sequence>
<protein>
    <recommendedName>
        <fullName evidence="10">Enoyl-[acyl-carrier-protein] reductase (NADH)</fullName>
    </recommendedName>
</protein>